<dbReference type="InterPro" id="IPR003593">
    <property type="entry name" value="AAA+_ATPase"/>
</dbReference>
<dbReference type="GO" id="GO:0022857">
    <property type="term" value="F:transmembrane transporter activity"/>
    <property type="evidence" value="ECO:0007669"/>
    <property type="project" value="TreeGrafter"/>
</dbReference>
<dbReference type="EMBL" id="JYNY01000401">
    <property type="protein sequence ID" value="KJJ84133.1"/>
    <property type="molecule type" value="Genomic_DNA"/>
</dbReference>
<protein>
    <submittedName>
        <fullName evidence="6">ABC transporter ATP-binding protein</fullName>
    </submittedName>
</protein>
<dbReference type="Pfam" id="PF00005">
    <property type="entry name" value="ABC_tran"/>
    <property type="match status" value="1"/>
</dbReference>
<keyword evidence="2" id="KW-0813">Transport</keyword>
<dbReference type="SUPFAM" id="SSF52540">
    <property type="entry name" value="P-loop containing nucleoside triphosphate hydrolases"/>
    <property type="match status" value="1"/>
</dbReference>
<dbReference type="InterPro" id="IPR027417">
    <property type="entry name" value="P-loop_NTPase"/>
</dbReference>
<organism evidence="6 7">
    <name type="scientific">Candidatus Omnitrophus magneticus</name>
    <dbReference type="NCBI Taxonomy" id="1609969"/>
    <lineage>
        <taxon>Bacteria</taxon>
        <taxon>Pseudomonadati</taxon>
        <taxon>Candidatus Omnitrophota</taxon>
        <taxon>Candidatus Omnitrophus</taxon>
    </lineage>
</organism>
<proteinExistence type="inferred from homology"/>
<dbReference type="GO" id="GO:0016887">
    <property type="term" value="F:ATP hydrolysis activity"/>
    <property type="evidence" value="ECO:0007669"/>
    <property type="project" value="InterPro"/>
</dbReference>
<dbReference type="PANTHER" id="PTHR24220">
    <property type="entry name" value="IMPORT ATP-BINDING PROTEIN"/>
    <property type="match status" value="1"/>
</dbReference>
<dbReference type="InterPro" id="IPR017871">
    <property type="entry name" value="ABC_transporter-like_CS"/>
</dbReference>
<sequence>MNKEEIILFAEGVSKFYRQGFQEVKAVRKVDMKISKGERLYIHGPSGAGKSTLLHLLGALSRPTSGKIFFKEKNIYKLSDRARSALRNKNFGFIFQFYYLLPELNVLENVMLPGYMKGGFGFNGNLRARALEILGRVGMTPRLRHRPNELSGGEAQRVAIARALINSPEILFCDEPTGNLDSVMSGNIYDLILKISEEKKMSVVIVSHGALPKNFFHTECYMRDGVL</sequence>
<dbReference type="GO" id="GO:0005886">
    <property type="term" value="C:plasma membrane"/>
    <property type="evidence" value="ECO:0007669"/>
    <property type="project" value="TreeGrafter"/>
</dbReference>
<reference evidence="6 7" key="1">
    <citation type="submission" date="2015-02" db="EMBL/GenBank/DDBJ databases">
        <title>Single-cell genomics of uncultivated deep-branching MTB reveals a conserved set of magnetosome genes.</title>
        <authorList>
            <person name="Kolinko S."/>
            <person name="Richter M."/>
            <person name="Glockner F.O."/>
            <person name="Brachmann A."/>
            <person name="Schuler D."/>
        </authorList>
    </citation>
    <scope>NUCLEOTIDE SEQUENCE [LARGE SCALE GENOMIC DNA]</scope>
    <source>
        <strain evidence="6">SKK-01</strain>
    </source>
</reference>
<keyword evidence="3" id="KW-0547">Nucleotide-binding</keyword>
<accession>A0A0F0CLB7</accession>
<dbReference type="InterPro" id="IPR003439">
    <property type="entry name" value="ABC_transporter-like_ATP-bd"/>
</dbReference>
<name>A0A0F0CLB7_9BACT</name>
<feature type="domain" description="ABC transporter" evidence="5">
    <location>
        <begin position="8"/>
        <end position="227"/>
    </location>
</feature>
<dbReference type="InterPro" id="IPR015854">
    <property type="entry name" value="ABC_transpr_LolD-like"/>
</dbReference>
<dbReference type="SMART" id="SM00382">
    <property type="entry name" value="AAA"/>
    <property type="match status" value="1"/>
</dbReference>
<dbReference type="CDD" id="cd03255">
    <property type="entry name" value="ABC_MJ0796_LolCDE_FtsE"/>
    <property type="match status" value="1"/>
</dbReference>
<evidence type="ECO:0000256" key="1">
    <source>
        <dbReference type="ARBA" id="ARBA00005417"/>
    </source>
</evidence>
<dbReference type="PROSITE" id="PS00211">
    <property type="entry name" value="ABC_TRANSPORTER_1"/>
    <property type="match status" value="1"/>
</dbReference>
<dbReference type="AlphaFoldDB" id="A0A0F0CLB7"/>
<dbReference type="PANTHER" id="PTHR24220:SF689">
    <property type="entry name" value="LIPOPROTEIN-RELEASING SYSTEM ATP-BINDING PROTEIN LOLD"/>
    <property type="match status" value="1"/>
</dbReference>
<dbReference type="Gene3D" id="3.40.50.300">
    <property type="entry name" value="P-loop containing nucleotide triphosphate hydrolases"/>
    <property type="match status" value="1"/>
</dbReference>
<evidence type="ECO:0000313" key="6">
    <source>
        <dbReference type="EMBL" id="KJJ84133.1"/>
    </source>
</evidence>
<dbReference type="PROSITE" id="PS50893">
    <property type="entry name" value="ABC_TRANSPORTER_2"/>
    <property type="match status" value="1"/>
</dbReference>
<keyword evidence="4 6" id="KW-0067">ATP-binding</keyword>
<evidence type="ECO:0000256" key="3">
    <source>
        <dbReference type="ARBA" id="ARBA00022741"/>
    </source>
</evidence>
<evidence type="ECO:0000259" key="5">
    <source>
        <dbReference type="PROSITE" id="PS50893"/>
    </source>
</evidence>
<comment type="similarity">
    <text evidence="1">Belongs to the ABC transporter superfamily.</text>
</comment>
<gene>
    <name evidence="6" type="ORF">OMAG_001990</name>
</gene>
<dbReference type="Proteomes" id="UP000033428">
    <property type="component" value="Unassembled WGS sequence"/>
</dbReference>
<dbReference type="InterPro" id="IPR017911">
    <property type="entry name" value="MacB-like_ATP-bd"/>
</dbReference>
<comment type="caution">
    <text evidence="6">The sequence shown here is derived from an EMBL/GenBank/DDBJ whole genome shotgun (WGS) entry which is preliminary data.</text>
</comment>
<evidence type="ECO:0000313" key="7">
    <source>
        <dbReference type="Proteomes" id="UP000033428"/>
    </source>
</evidence>
<dbReference type="GO" id="GO:0005524">
    <property type="term" value="F:ATP binding"/>
    <property type="evidence" value="ECO:0007669"/>
    <property type="project" value="UniProtKB-KW"/>
</dbReference>
<keyword evidence="7" id="KW-1185">Reference proteome</keyword>
<evidence type="ECO:0000256" key="2">
    <source>
        <dbReference type="ARBA" id="ARBA00022448"/>
    </source>
</evidence>
<evidence type="ECO:0000256" key="4">
    <source>
        <dbReference type="ARBA" id="ARBA00022840"/>
    </source>
</evidence>